<comment type="miscellaneous">
    <text evidence="3">A lyase-type mechanism (elimination/hydration) is suggested for the cleavage of the lactyl ether bond of MurNAc 6-phosphate, with the formation of an alpha,beta-unsaturated aldehyde intermediate with (E)-stereochemistry, followed by the syn addition of water to give product.</text>
</comment>
<comment type="caution">
    <text evidence="5">The sequence shown here is derived from an EMBL/GenBank/DDBJ whole genome shotgun (WGS) entry which is preliminary data.</text>
</comment>
<dbReference type="CDD" id="cd05007">
    <property type="entry name" value="SIS_Etherase"/>
    <property type="match status" value="1"/>
</dbReference>
<dbReference type="InterPro" id="IPR005486">
    <property type="entry name" value="Glucokinase_regulatory_CS"/>
</dbReference>
<comment type="function">
    <text evidence="3">Specifically catalyzes the cleavage of the D-lactyl ether substituent of MurNAc 6-phosphate, producing GlcNAc 6-phosphate and D-lactate.</text>
</comment>
<dbReference type="NCBIfam" id="NF003915">
    <property type="entry name" value="PRK05441.1"/>
    <property type="match status" value="1"/>
</dbReference>
<dbReference type="NCBIfam" id="NF009222">
    <property type="entry name" value="PRK12570.1"/>
    <property type="match status" value="1"/>
</dbReference>
<sequence length="297" mass="30303">MSVSPTEERNPHTVYIDQLSTLDVLRLINAEDRKVAPAVTAVLPRLADAVEMAVAALRAGRRMHYFGAGTSGRMAVLDAAELHPTFGVGYDRVVAHIAGGPSAVQHAAEGAEDDEELGAAEAGDVIADDVAVGTTASGGTPFVGGALRAARAAGAGTVLISANPDAPLAPLADVHIAVDTGPEAITGSTRMKAGTAQKLVLNALSTAVMVRLGRTYSNLMTDMVASNSKLRGRQIRMLAQATGLPTQTCTAALTEAGGESKVALVALLAQAPAAQARLVLEHTGGVVHAALRELRGA</sequence>
<keyword evidence="6" id="KW-1185">Reference proteome</keyword>
<dbReference type="Pfam" id="PF22645">
    <property type="entry name" value="GKRP_SIS_N"/>
    <property type="match status" value="1"/>
</dbReference>
<comment type="similarity">
    <text evidence="3">Belongs to the GCKR-like family. MurNAc-6-P etherase subfamily.</text>
</comment>
<organism evidence="5 6">
    <name type="scientific">Dactylosporangium salmoneum</name>
    <dbReference type="NCBI Taxonomy" id="53361"/>
    <lineage>
        <taxon>Bacteria</taxon>
        <taxon>Bacillati</taxon>
        <taxon>Actinomycetota</taxon>
        <taxon>Actinomycetes</taxon>
        <taxon>Micromonosporales</taxon>
        <taxon>Micromonosporaceae</taxon>
        <taxon>Dactylosporangium</taxon>
    </lineage>
</organism>
<dbReference type="PROSITE" id="PS01272">
    <property type="entry name" value="GCKR"/>
    <property type="match status" value="1"/>
</dbReference>
<dbReference type="InterPro" id="IPR040190">
    <property type="entry name" value="MURQ/GCKR"/>
</dbReference>
<dbReference type="PROSITE" id="PS51464">
    <property type="entry name" value="SIS"/>
    <property type="match status" value="1"/>
</dbReference>
<feature type="domain" description="SIS" evidence="4">
    <location>
        <begin position="53"/>
        <end position="214"/>
    </location>
</feature>
<dbReference type="NCBIfam" id="TIGR00274">
    <property type="entry name" value="N-acetylmuramic acid 6-phosphate etherase"/>
    <property type="match status" value="1"/>
</dbReference>
<dbReference type="RefSeq" id="WP_344618362.1">
    <property type="nucleotide sequence ID" value="NZ_BAAARV010000085.1"/>
</dbReference>
<dbReference type="PANTHER" id="PTHR10088:SF4">
    <property type="entry name" value="GLUCOKINASE REGULATORY PROTEIN"/>
    <property type="match status" value="1"/>
</dbReference>
<comment type="subunit">
    <text evidence="3">Homodimer.</text>
</comment>
<evidence type="ECO:0000313" key="5">
    <source>
        <dbReference type="EMBL" id="GAA2378966.1"/>
    </source>
</evidence>
<name>A0ABP5UFT3_9ACTN</name>
<feature type="active site" evidence="3">
    <location>
        <position position="112"/>
    </location>
</feature>
<dbReference type="HAMAP" id="MF_00068">
    <property type="entry name" value="MurQ"/>
    <property type="match status" value="1"/>
</dbReference>
<dbReference type="EMBL" id="BAAARV010000085">
    <property type="protein sequence ID" value="GAA2378966.1"/>
    <property type="molecule type" value="Genomic_DNA"/>
</dbReference>
<dbReference type="EC" id="4.2.1.126" evidence="3"/>
<evidence type="ECO:0000313" key="6">
    <source>
        <dbReference type="Proteomes" id="UP001501444"/>
    </source>
</evidence>
<feature type="active site" description="Proton donor" evidence="3">
    <location>
        <position position="81"/>
    </location>
</feature>
<keyword evidence="2 3" id="KW-0119">Carbohydrate metabolism</keyword>
<dbReference type="Proteomes" id="UP001501444">
    <property type="component" value="Unassembled WGS sequence"/>
</dbReference>
<keyword evidence="1 3" id="KW-0456">Lyase</keyword>
<dbReference type="Gene3D" id="1.10.8.1080">
    <property type="match status" value="1"/>
</dbReference>
<dbReference type="Gene3D" id="3.40.50.10490">
    <property type="entry name" value="Glucose-6-phosphate isomerase like protein, domain 1"/>
    <property type="match status" value="1"/>
</dbReference>
<dbReference type="PANTHER" id="PTHR10088">
    <property type="entry name" value="GLUCOKINASE REGULATORY PROTEIN"/>
    <property type="match status" value="1"/>
</dbReference>
<dbReference type="InterPro" id="IPR046348">
    <property type="entry name" value="SIS_dom_sf"/>
</dbReference>
<evidence type="ECO:0000256" key="1">
    <source>
        <dbReference type="ARBA" id="ARBA00023239"/>
    </source>
</evidence>
<evidence type="ECO:0000256" key="2">
    <source>
        <dbReference type="ARBA" id="ARBA00023277"/>
    </source>
</evidence>
<reference evidence="6" key="1">
    <citation type="journal article" date="2019" name="Int. J. Syst. Evol. Microbiol.">
        <title>The Global Catalogue of Microorganisms (GCM) 10K type strain sequencing project: providing services to taxonomists for standard genome sequencing and annotation.</title>
        <authorList>
            <consortium name="The Broad Institute Genomics Platform"/>
            <consortium name="The Broad Institute Genome Sequencing Center for Infectious Disease"/>
            <person name="Wu L."/>
            <person name="Ma J."/>
        </authorList>
    </citation>
    <scope>NUCLEOTIDE SEQUENCE [LARGE SCALE GENOMIC DNA]</scope>
    <source>
        <strain evidence="6">JCM 3272</strain>
    </source>
</reference>
<gene>
    <name evidence="3" type="primary">murQ</name>
    <name evidence="5" type="ORF">GCM10010170_085260</name>
</gene>
<protein>
    <recommendedName>
        <fullName evidence="3">N-acetylmuramic acid 6-phosphate etherase</fullName>
        <shortName evidence="3">MurNAc-6-P etherase</shortName>
        <ecNumber evidence="3">4.2.1.126</ecNumber>
    </recommendedName>
    <alternativeName>
        <fullName evidence="3">N-acetylmuramic acid 6-phosphate hydrolase</fullName>
    </alternativeName>
    <alternativeName>
        <fullName evidence="3">N-acetylmuramic acid 6-phosphate lyase</fullName>
    </alternativeName>
</protein>
<dbReference type="SUPFAM" id="SSF53697">
    <property type="entry name" value="SIS domain"/>
    <property type="match status" value="1"/>
</dbReference>
<accession>A0ABP5UFT3</accession>
<evidence type="ECO:0000256" key="3">
    <source>
        <dbReference type="HAMAP-Rule" id="MF_00068"/>
    </source>
</evidence>
<dbReference type="InterPro" id="IPR001347">
    <property type="entry name" value="SIS_dom"/>
</dbReference>
<comment type="catalytic activity">
    <reaction evidence="3">
        <text>N-acetyl-D-muramate 6-phosphate + H2O = N-acetyl-D-glucosamine 6-phosphate + (R)-lactate</text>
        <dbReference type="Rhea" id="RHEA:26410"/>
        <dbReference type="ChEBI" id="CHEBI:15377"/>
        <dbReference type="ChEBI" id="CHEBI:16004"/>
        <dbReference type="ChEBI" id="CHEBI:57513"/>
        <dbReference type="ChEBI" id="CHEBI:58722"/>
        <dbReference type="EC" id="4.2.1.126"/>
    </reaction>
</comment>
<dbReference type="InterPro" id="IPR005488">
    <property type="entry name" value="Etherase_MurQ"/>
</dbReference>
<evidence type="ECO:0000259" key="4">
    <source>
        <dbReference type="PROSITE" id="PS51464"/>
    </source>
</evidence>
<proteinExistence type="inferred from homology"/>
<comment type="pathway">
    <text evidence="3">Amino-sugar metabolism; N-acetylmuramate degradation.</text>
</comment>